<evidence type="ECO:0000256" key="2">
    <source>
        <dbReference type="SAM" id="Phobius"/>
    </source>
</evidence>
<keyword evidence="4" id="KW-1185">Reference proteome</keyword>
<evidence type="ECO:0000313" key="3">
    <source>
        <dbReference type="EMBL" id="KAH9418493.1"/>
    </source>
</evidence>
<name>A0ABQ8J7C9_DERPT</name>
<keyword evidence="2" id="KW-1133">Transmembrane helix</keyword>
<keyword evidence="2" id="KW-0472">Membrane</keyword>
<feature type="region of interest" description="Disordered" evidence="1">
    <location>
        <begin position="41"/>
        <end position="62"/>
    </location>
</feature>
<accession>A0ABQ8J7C9</accession>
<keyword evidence="2" id="KW-0812">Transmembrane</keyword>
<feature type="transmembrane region" description="Helical" evidence="2">
    <location>
        <begin position="12"/>
        <end position="33"/>
    </location>
</feature>
<gene>
    <name evidence="3" type="ORF">DERP_011355</name>
</gene>
<dbReference type="Proteomes" id="UP000887458">
    <property type="component" value="Unassembled WGS sequence"/>
</dbReference>
<proteinExistence type="predicted"/>
<feature type="compositionally biased region" description="Polar residues" evidence="1">
    <location>
        <begin position="43"/>
        <end position="52"/>
    </location>
</feature>
<reference evidence="3 4" key="1">
    <citation type="journal article" date="2018" name="J. Allergy Clin. Immunol.">
        <title>High-quality assembly of Dermatophagoides pteronyssinus genome and transcriptome reveals a wide range of novel allergens.</title>
        <authorList>
            <person name="Liu X.Y."/>
            <person name="Yang K.Y."/>
            <person name="Wang M.Q."/>
            <person name="Kwok J.S."/>
            <person name="Zeng X."/>
            <person name="Yang Z."/>
            <person name="Xiao X.J."/>
            <person name="Lau C.P."/>
            <person name="Li Y."/>
            <person name="Huang Z.M."/>
            <person name="Ba J.G."/>
            <person name="Yim A.K."/>
            <person name="Ouyang C.Y."/>
            <person name="Ngai S.M."/>
            <person name="Chan T.F."/>
            <person name="Leung E.L."/>
            <person name="Liu L."/>
            <person name="Liu Z.G."/>
            <person name="Tsui S.K."/>
        </authorList>
    </citation>
    <scope>NUCLEOTIDE SEQUENCE [LARGE SCALE GENOMIC DNA]</scope>
    <source>
        <strain evidence="3">Derp</strain>
    </source>
</reference>
<feature type="compositionally biased region" description="Basic and acidic residues" evidence="1">
    <location>
        <begin position="53"/>
        <end position="62"/>
    </location>
</feature>
<dbReference type="EMBL" id="NJHN03000063">
    <property type="protein sequence ID" value="KAH9418493.1"/>
    <property type="molecule type" value="Genomic_DNA"/>
</dbReference>
<sequence>MLILYSTPPFLFTFIILINCTKNILYLLIDSYWGKKMMEKTNRPPSSYNNDSCIKHNDPVMN</sequence>
<comment type="caution">
    <text evidence="3">The sequence shown here is derived from an EMBL/GenBank/DDBJ whole genome shotgun (WGS) entry which is preliminary data.</text>
</comment>
<protein>
    <submittedName>
        <fullName evidence="3">Uncharacterized protein</fullName>
    </submittedName>
</protein>
<evidence type="ECO:0000313" key="4">
    <source>
        <dbReference type="Proteomes" id="UP000887458"/>
    </source>
</evidence>
<evidence type="ECO:0000256" key="1">
    <source>
        <dbReference type="SAM" id="MobiDB-lite"/>
    </source>
</evidence>
<organism evidence="3 4">
    <name type="scientific">Dermatophagoides pteronyssinus</name>
    <name type="common">European house dust mite</name>
    <dbReference type="NCBI Taxonomy" id="6956"/>
    <lineage>
        <taxon>Eukaryota</taxon>
        <taxon>Metazoa</taxon>
        <taxon>Ecdysozoa</taxon>
        <taxon>Arthropoda</taxon>
        <taxon>Chelicerata</taxon>
        <taxon>Arachnida</taxon>
        <taxon>Acari</taxon>
        <taxon>Acariformes</taxon>
        <taxon>Sarcoptiformes</taxon>
        <taxon>Astigmata</taxon>
        <taxon>Psoroptidia</taxon>
        <taxon>Analgoidea</taxon>
        <taxon>Pyroglyphidae</taxon>
        <taxon>Dermatophagoidinae</taxon>
        <taxon>Dermatophagoides</taxon>
    </lineage>
</organism>
<reference evidence="3 4" key="2">
    <citation type="journal article" date="2022" name="Mol. Biol. Evol.">
        <title>Comparative Genomics Reveals Insights into the Divergent Evolution of Astigmatic Mites and Household Pest Adaptations.</title>
        <authorList>
            <person name="Xiong Q."/>
            <person name="Wan A.T."/>
            <person name="Liu X."/>
            <person name="Fung C.S."/>
            <person name="Xiao X."/>
            <person name="Malainual N."/>
            <person name="Hou J."/>
            <person name="Wang L."/>
            <person name="Wang M."/>
            <person name="Yang K.Y."/>
            <person name="Cui Y."/>
            <person name="Leung E.L."/>
            <person name="Nong W."/>
            <person name="Shin S.K."/>
            <person name="Au S.W."/>
            <person name="Jeong K.Y."/>
            <person name="Chew F.T."/>
            <person name="Hui J.H."/>
            <person name="Leung T.F."/>
            <person name="Tungtrongchitr A."/>
            <person name="Zhong N."/>
            <person name="Liu Z."/>
            <person name="Tsui S.K."/>
        </authorList>
    </citation>
    <scope>NUCLEOTIDE SEQUENCE [LARGE SCALE GENOMIC DNA]</scope>
    <source>
        <strain evidence="3">Derp</strain>
    </source>
</reference>